<dbReference type="InterPro" id="IPR011013">
    <property type="entry name" value="Gal_mutarotase_sf_dom"/>
</dbReference>
<protein>
    <submittedName>
        <fullName evidence="1">Aldose 1-epimerase family protein</fullName>
    </submittedName>
</protein>
<evidence type="ECO:0000313" key="2">
    <source>
        <dbReference type="Proteomes" id="UP000515823"/>
    </source>
</evidence>
<dbReference type="KEGG" id="qdo:H9Q78_06485"/>
<dbReference type="Gene3D" id="2.70.98.10">
    <property type="match status" value="1"/>
</dbReference>
<dbReference type="GO" id="GO:0005975">
    <property type="term" value="P:carbohydrate metabolic process"/>
    <property type="evidence" value="ECO:0007669"/>
    <property type="project" value="InterPro"/>
</dbReference>
<name>A0A7G9G7H6_9FIRM</name>
<dbReference type="AlphaFoldDB" id="A0A7G9G7H6"/>
<organism evidence="1 2">
    <name type="scientific">Qiania dongpingensis</name>
    <dbReference type="NCBI Taxonomy" id="2763669"/>
    <lineage>
        <taxon>Bacteria</taxon>
        <taxon>Bacillati</taxon>
        <taxon>Bacillota</taxon>
        <taxon>Clostridia</taxon>
        <taxon>Lachnospirales</taxon>
        <taxon>Lachnospiraceae</taxon>
        <taxon>Qiania</taxon>
    </lineage>
</organism>
<proteinExistence type="predicted"/>
<dbReference type="InterPro" id="IPR027839">
    <property type="entry name" value="DUF4432"/>
</dbReference>
<reference evidence="1 2" key="1">
    <citation type="submission" date="2020-08" db="EMBL/GenBank/DDBJ databases">
        <authorList>
            <person name="Liu C."/>
            <person name="Sun Q."/>
        </authorList>
    </citation>
    <scope>NUCLEOTIDE SEQUENCE [LARGE SCALE GENOMIC DNA]</scope>
    <source>
        <strain evidence="1 2">NSJ-38</strain>
    </source>
</reference>
<dbReference type="GO" id="GO:0003824">
    <property type="term" value="F:catalytic activity"/>
    <property type="evidence" value="ECO:0007669"/>
    <property type="project" value="InterPro"/>
</dbReference>
<dbReference type="GO" id="GO:0030246">
    <property type="term" value="F:carbohydrate binding"/>
    <property type="evidence" value="ECO:0007669"/>
    <property type="project" value="InterPro"/>
</dbReference>
<keyword evidence="2" id="KW-1185">Reference proteome</keyword>
<dbReference type="SUPFAM" id="SSF74650">
    <property type="entry name" value="Galactose mutarotase-like"/>
    <property type="match status" value="1"/>
</dbReference>
<dbReference type="RefSeq" id="WP_249304435.1">
    <property type="nucleotide sequence ID" value="NZ_CP060634.1"/>
</dbReference>
<dbReference type="Pfam" id="PF14486">
    <property type="entry name" value="DUF4432"/>
    <property type="match status" value="1"/>
</dbReference>
<dbReference type="InterPro" id="IPR014718">
    <property type="entry name" value="GH-type_carb-bd"/>
</dbReference>
<dbReference type="EMBL" id="CP060634">
    <property type="protein sequence ID" value="QNM06758.1"/>
    <property type="molecule type" value="Genomic_DNA"/>
</dbReference>
<accession>A0A7G9G7H6</accession>
<gene>
    <name evidence="1" type="ORF">H9Q78_06485</name>
</gene>
<sequence>MVNRSYYGHDTQFYGVEEHRLAGGKGNGMRLFQVRNGSGLEFTVSADRAADISRISFNGVNLNYMGPAGYVAPAYYDEPGFGFLKSFTCGFLTTCGLQAIGTPSVDGDIPCPLHGTISNIPTDHIYYTEEDGKIEIHAKVSDTEIFKQKLILTRTISCEYGVNKLKITDSVKNAGSADEPFMLLYHMNMGYPLLSETSRVAVSSKNVIPRDDHAAKDLDTWDKMLAPTPNFQEQCYYHEFEENKPCAKIFNPDAGVGLAIRWDQKQIPYMTEWKMMGERDYVLGLEPTISKLEGRAELRKNGALQFIKPGEIRSFELEVEFFDKEADWEAAK</sequence>
<evidence type="ECO:0000313" key="1">
    <source>
        <dbReference type="EMBL" id="QNM06758.1"/>
    </source>
</evidence>
<dbReference type="Proteomes" id="UP000515823">
    <property type="component" value="Chromosome"/>
</dbReference>
<dbReference type="CDD" id="cd09023">
    <property type="entry name" value="Aldose_epim_Ec_c4013"/>
    <property type="match status" value="1"/>
</dbReference>